<organism evidence="2 3">
    <name type="scientific">Penstemon smallii</name>
    <dbReference type="NCBI Taxonomy" id="265156"/>
    <lineage>
        <taxon>Eukaryota</taxon>
        <taxon>Viridiplantae</taxon>
        <taxon>Streptophyta</taxon>
        <taxon>Embryophyta</taxon>
        <taxon>Tracheophyta</taxon>
        <taxon>Spermatophyta</taxon>
        <taxon>Magnoliopsida</taxon>
        <taxon>eudicotyledons</taxon>
        <taxon>Gunneridae</taxon>
        <taxon>Pentapetalae</taxon>
        <taxon>asterids</taxon>
        <taxon>lamiids</taxon>
        <taxon>Lamiales</taxon>
        <taxon>Plantaginaceae</taxon>
        <taxon>Cheloneae</taxon>
        <taxon>Penstemon</taxon>
    </lineage>
</organism>
<evidence type="ECO:0000313" key="2">
    <source>
        <dbReference type="EMBL" id="KAL3850056.1"/>
    </source>
</evidence>
<dbReference type="SUPFAM" id="SSF63825">
    <property type="entry name" value="YWTD domain"/>
    <property type="match status" value="1"/>
</dbReference>
<proteinExistence type="predicted"/>
<accession>A0ABD3UKJ4</accession>
<dbReference type="EMBL" id="JBJXBP010000001">
    <property type="protein sequence ID" value="KAL3850056.1"/>
    <property type="molecule type" value="Genomic_DNA"/>
</dbReference>
<dbReference type="Gene3D" id="2.120.10.30">
    <property type="entry name" value="TolB, C-terminal domain"/>
    <property type="match status" value="1"/>
</dbReference>
<sequence length="760" mass="86817">MCTSLLRNVRRMRHTFRLLPQNRYPVNHSSRFSGTDFGFLAARSTVFSCNVDTSIRTFNGQASFRYSTVSERKHELASTIDILSLIQSSLQEPEGPSMCWMNKVADNKNLFKEDGIFFVLVGEYHENSFTSDQNRVKMFEKVKSLQQRYPFLQVLAVQYSKSICLNDMSAHLLRRIIKDYFTFPILLSHRNIFEEANGPYYIISKGFQNPLVYPENDVDLKVLDKAIHDLSTHISKEARVLKSPWVKPIEVVKEPDVCHASRNLLFSFPGCISAEESGNRLFLSDVNHHRIIVFNSSGKILDAIGSSPGFEDGEFEIAKLMRPAASFYQPSEDCLYFVDSENHAIRRADMEKRVVETVFPPTDSCKKNKGLWKWIVDKIWTERDIKLKSEEFNSDSFLFPWHLLKSPNDGLFVLNRSFGTLWIIDLESGIIKEVVKESSKILEICGPMILEKTMPLTQISAGWLQQQTDSNCSFKGIPYAGLMSSVTSCQDYVVFCDTVGQKVLKFSKESGSPTSFGFSNFGILGLPYWLSTPLERVYATHGGLSGIDLDHLQHFRLLPGRVDIEFDINIPQNTDLVELPQEGCIWRQARGAAAEVLGIDNKAESTEKMGLAQQWYDEIDNLSFIQEEEEEEINEEENRLAVDEMQEGKVRFSCTINTSPGTSEVIIYAALYLRLKKNIDLPFDSQEKKAERIADVLDPKRRFRKDLVKLLTMTNRDLEEQIFIKPLNVRLKFNSLDHPKADNSKDIILTESSVKVNINL</sequence>
<name>A0ABD3UKJ4_9LAMI</name>
<evidence type="ECO:0000256" key="1">
    <source>
        <dbReference type="SAM" id="Coils"/>
    </source>
</evidence>
<reference evidence="2 3" key="1">
    <citation type="submission" date="2024-12" db="EMBL/GenBank/DDBJ databases">
        <title>The unique morphological basis and parallel evolutionary history of personate flowers in Penstemon.</title>
        <authorList>
            <person name="Depatie T.H."/>
            <person name="Wessinger C.A."/>
        </authorList>
    </citation>
    <scope>NUCLEOTIDE SEQUENCE [LARGE SCALE GENOMIC DNA]</scope>
    <source>
        <strain evidence="2">WTNN_2</strain>
        <tissue evidence="2">Leaf</tissue>
    </source>
</reference>
<dbReference type="InterPro" id="IPR011042">
    <property type="entry name" value="6-blade_b-propeller_TolB-like"/>
</dbReference>
<dbReference type="PANTHER" id="PTHR46388:SF3">
    <property type="entry name" value="DUF1618 DOMAIN-CONTAINING PROTEIN"/>
    <property type="match status" value="1"/>
</dbReference>
<dbReference type="PANTHER" id="PTHR46388">
    <property type="entry name" value="NHL REPEAT-CONTAINING PROTEIN 2"/>
    <property type="match status" value="1"/>
</dbReference>
<dbReference type="Proteomes" id="UP001634393">
    <property type="component" value="Unassembled WGS sequence"/>
</dbReference>
<comment type="caution">
    <text evidence="2">The sequence shown here is derived from an EMBL/GenBank/DDBJ whole genome shotgun (WGS) entry which is preliminary data.</text>
</comment>
<protein>
    <submittedName>
        <fullName evidence="2">Uncharacterized protein</fullName>
    </submittedName>
</protein>
<evidence type="ECO:0000313" key="3">
    <source>
        <dbReference type="Proteomes" id="UP001634393"/>
    </source>
</evidence>
<keyword evidence="3" id="KW-1185">Reference proteome</keyword>
<keyword evidence="1" id="KW-0175">Coiled coil</keyword>
<gene>
    <name evidence="2" type="ORF">ACJIZ3_011938</name>
</gene>
<dbReference type="AlphaFoldDB" id="A0ABD3UKJ4"/>
<feature type="coiled-coil region" evidence="1">
    <location>
        <begin position="619"/>
        <end position="646"/>
    </location>
</feature>